<evidence type="ECO:0000313" key="4">
    <source>
        <dbReference type="Proteomes" id="UP001596470"/>
    </source>
</evidence>
<dbReference type="EMBL" id="JBHSYS010000004">
    <property type="protein sequence ID" value="MFC6959376.1"/>
    <property type="molecule type" value="Genomic_DNA"/>
</dbReference>
<dbReference type="Proteomes" id="UP001596470">
    <property type="component" value="Unassembled WGS sequence"/>
</dbReference>
<feature type="transmembrane region" description="Helical" evidence="2">
    <location>
        <begin position="432"/>
        <end position="452"/>
    </location>
</feature>
<keyword evidence="2" id="KW-0812">Transmembrane</keyword>
<protein>
    <submittedName>
        <fullName evidence="3">Metallophosphoesterase</fullName>
    </submittedName>
</protein>
<reference evidence="4" key="1">
    <citation type="journal article" date="2019" name="Int. J. Syst. Evol. Microbiol.">
        <title>The Global Catalogue of Microorganisms (GCM) 10K type strain sequencing project: providing services to taxonomists for standard genome sequencing and annotation.</title>
        <authorList>
            <consortium name="The Broad Institute Genomics Platform"/>
            <consortium name="The Broad Institute Genome Sequencing Center for Infectious Disease"/>
            <person name="Wu L."/>
            <person name="Ma J."/>
        </authorList>
    </citation>
    <scope>NUCLEOTIDE SEQUENCE [LARGE SCALE GENOMIC DNA]</scope>
    <source>
        <strain evidence="4">KACC 12634</strain>
    </source>
</reference>
<dbReference type="PANTHER" id="PTHR34211:SF3">
    <property type="entry name" value="CALCINEURIN-LIKE METALLO-PHOSPHOESTERASE SUPERFAMILY PROTEIN"/>
    <property type="match status" value="1"/>
</dbReference>
<feature type="region of interest" description="Disordered" evidence="1">
    <location>
        <begin position="297"/>
        <end position="316"/>
    </location>
</feature>
<sequence length="559" mass="61929">MSHRPKDLTPEQLRFVPQKPVRWLSPRTLIDTSMRFGLARVFGGYVDKREIIGGRPQPVYDHSGAEELWIDYVADIGDGFNATYSVAYLMAQDELDVGGERLPRGSVLVMGGDEVYPAGDWVEYEQRMKGPYEAANPGSPVALYAIPGNHDWFDGLTAFARQFTEGRTIGGYRTFQKRSYYALNLPHRWWLFALDAQFDTHLDQNQIEYFQRAAERMQPGDQVILCVAQPSWLWTEEDPRSFDRIDHFIRDVIAARGGRVPLILTGDRHHYAHYSEVDGVRHLVGAGGGGAYLSPTHTLPESLTAPRKSVPEPDAPEREYRLTQTYPSKAKSLSYAFGILARLPWLNKGFVALMAVVSLIATVSILEGTGTTVAAAAVLLGAGVGFAHPGQGSRTGRHYTLGALHGLAQVALSWTGAQIIKQFDDVSLWTYLVYLPLAGLAGTWLVGLYLVVANRLGVNANELFAGMSVIDQKCFLRIRVDAEGATVYPIGIDRVGRRWAADPDGSETDSWIKPVEALKPRLIEPGFAASHPGPSAASLPRQNPVRRFMAQAGEWWLRR</sequence>
<dbReference type="Gene3D" id="3.60.21.10">
    <property type="match status" value="1"/>
</dbReference>
<keyword evidence="2" id="KW-1133">Transmembrane helix</keyword>
<organism evidence="3 4">
    <name type="scientific">Glycomyces mayteni</name>
    <dbReference type="NCBI Taxonomy" id="543887"/>
    <lineage>
        <taxon>Bacteria</taxon>
        <taxon>Bacillati</taxon>
        <taxon>Actinomycetota</taxon>
        <taxon>Actinomycetes</taxon>
        <taxon>Glycomycetales</taxon>
        <taxon>Glycomycetaceae</taxon>
        <taxon>Glycomyces</taxon>
    </lineage>
</organism>
<name>A0ABW2DDT3_9ACTN</name>
<evidence type="ECO:0000256" key="1">
    <source>
        <dbReference type="SAM" id="MobiDB-lite"/>
    </source>
</evidence>
<proteinExistence type="predicted"/>
<keyword evidence="2" id="KW-0472">Membrane</keyword>
<feature type="transmembrane region" description="Helical" evidence="2">
    <location>
        <begin position="372"/>
        <end position="389"/>
    </location>
</feature>
<dbReference type="InterPro" id="IPR029052">
    <property type="entry name" value="Metallo-depent_PP-like"/>
</dbReference>
<feature type="transmembrane region" description="Helical" evidence="2">
    <location>
        <begin position="401"/>
        <end position="420"/>
    </location>
</feature>
<evidence type="ECO:0000256" key="2">
    <source>
        <dbReference type="SAM" id="Phobius"/>
    </source>
</evidence>
<dbReference type="PANTHER" id="PTHR34211">
    <property type="entry name" value="CALCINEURIN-LIKE METALLO-PHOSPHOESTERASE SUPERFAMILY PROTEIN"/>
    <property type="match status" value="1"/>
</dbReference>
<keyword evidence="4" id="KW-1185">Reference proteome</keyword>
<gene>
    <name evidence="3" type="ORF">ACFQS3_19460</name>
</gene>
<comment type="caution">
    <text evidence="3">The sequence shown here is derived from an EMBL/GenBank/DDBJ whole genome shotgun (WGS) entry which is preliminary data.</text>
</comment>
<dbReference type="SUPFAM" id="SSF56300">
    <property type="entry name" value="Metallo-dependent phosphatases"/>
    <property type="match status" value="1"/>
</dbReference>
<evidence type="ECO:0000313" key="3">
    <source>
        <dbReference type="EMBL" id="MFC6959376.1"/>
    </source>
</evidence>
<accession>A0ABW2DDT3</accession>
<dbReference type="RefSeq" id="WP_382345222.1">
    <property type="nucleotide sequence ID" value="NZ_JBHMBP010000001.1"/>
</dbReference>